<evidence type="ECO:0000256" key="2">
    <source>
        <dbReference type="ARBA" id="ARBA00009540"/>
    </source>
</evidence>
<feature type="region of interest" description="Disordered" evidence="6">
    <location>
        <begin position="1"/>
        <end position="62"/>
    </location>
</feature>
<feature type="compositionally biased region" description="Gly residues" evidence="6">
    <location>
        <begin position="53"/>
        <end position="62"/>
    </location>
</feature>
<evidence type="ECO:0000256" key="4">
    <source>
        <dbReference type="ARBA" id="ARBA00037112"/>
    </source>
</evidence>
<comment type="similarity">
    <text evidence="2">Belongs to the OXR1 family.</text>
</comment>
<comment type="subcellular location">
    <subcellularLocation>
        <location evidence="1">Mitochondrion</location>
    </subcellularLocation>
</comment>
<dbReference type="GO" id="GO:0005739">
    <property type="term" value="C:mitochondrion"/>
    <property type="evidence" value="ECO:0007669"/>
    <property type="project" value="UniProtKB-SubCell"/>
</dbReference>
<accession>A0AAN9V112</accession>
<protein>
    <recommendedName>
        <fullName evidence="5">Oxidation resistance protein 1</fullName>
    </recommendedName>
</protein>
<dbReference type="PANTHER" id="PTHR23354:SF62">
    <property type="entry name" value="MUSTARD, ISOFORM V"/>
    <property type="match status" value="1"/>
</dbReference>
<evidence type="ECO:0000256" key="5">
    <source>
        <dbReference type="ARBA" id="ARBA00040604"/>
    </source>
</evidence>
<gene>
    <name evidence="8" type="primary">OXR1</name>
    <name evidence="8" type="ORF">SLS62_000586</name>
</gene>
<proteinExistence type="inferred from homology"/>
<comment type="function">
    <text evidence="4">May be involved in protection from oxidative damage.</text>
</comment>
<feature type="domain" description="TLDc" evidence="7">
    <location>
        <begin position="152"/>
        <end position="374"/>
    </location>
</feature>
<feature type="compositionally biased region" description="Polar residues" evidence="6">
    <location>
        <begin position="281"/>
        <end position="293"/>
    </location>
</feature>
<reference evidence="8 9" key="1">
    <citation type="submission" date="2024-02" db="EMBL/GenBank/DDBJ databases">
        <title>De novo assembly and annotation of 12 fungi associated with fruit tree decline syndrome in Ontario, Canada.</title>
        <authorList>
            <person name="Sulman M."/>
            <person name="Ellouze W."/>
            <person name="Ilyukhin E."/>
        </authorList>
    </citation>
    <scope>NUCLEOTIDE SEQUENCE [LARGE SCALE GENOMIC DNA]</scope>
    <source>
        <strain evidence="8 9">M11/M66-122</strain>
    </source>
</reference>
<dbReference type="Proteomes" id="UP001320420">
    <property type="component" value="Unassembled WGS sequence"/>
</dbReference>
<dbReference type="AlphaFoldDB" id="A0AAN9V112"/>
<feature type="region of interest" description="Disordered" evidence="6">
    <location>
        <begin position="270"/>
        <end position="293"/>
    </location>
</feature>
<dbReference type="SMART" id="SM00584">
    <property type="entry name" value="TLDc"/>
    <property type="match status" value="1"/>
</dbReference>
<comment type="caution">
    <text evidence="8">The sequence shown here is derived from an EMBL/GenBank/DDBJ whole genome shotgun (WGS) entry which is preliminary data.</text>
</comment>
<dbReference type="PANTHER" id="PTHR23354">
    <property type="entry name" value="NUCLEOLAR PROTEIN 7/ESTROGEN RECEPTOR COACTIVATOR-RELATED"/>
    <property type="match status" value="1"/>
</dbReference>
<dbReference type="PROSITE" id="PS51886">
    <property type="entry name" value="TLDC"/>
    <property type="match status" value="1"/>
</dbReference>
<evidence type="ECO:0000313" key="8">
    <source>
        <dbReference type="EMBL" id="KAK7757571.1"/>
    </source>
</evidence>
<dbReference type="Pfam" id="PF07534">
    <property type="entry name" value="TLD"/>
    <property type="match status" value="2"/>
</dbReference>
<feature type="region of interest" description="Disordered" evidence="6">
    <location>
        <begin position="81"/>
        <end position="132"/>
    </location>
</feature>
<dbReference type="EMBL" id="JAKJXP020000002">
    <property type="protein sequence ID" value="KAK7757571.1"/>
    <property type="molecule type" value="Genomic_DNA"/>
</dbReference>
<evidence type="ECO:0000313" key="9">
    <source>
        <dbReference type="Proteomes" id="UP001320420"/>
    </source>
</evidence>
<sequence>MTQEGNLIDLSPPSSGTTTPIRYASPEPRQQQQYQPQHGLHHEHHERTNTNTSGGGGGGSNYGIGSALTGLWRRFSSADSASFYQQHHGQPPPHSHSPRSHLSPTTPAGSSNGDGIHGAFTPPRRAVSPRLLPTLEPLTLTGYRPDTEQDERLLSRGIAEEIRTFLPERLKIGEEWRLVYSLYQNGSSLGTLYKLCDEYRGRRVGFVLVVRDGKEGTFGAYLTEAPHPASSYFGTGECFLWRASVHAPLLPPPPSADTTNLNTRSTTILDDFPADDADGHPSSTSLSHTPVSQHQQPHSIRFQNFAYSGANDYCMFCETGFLSVGGGGGGRFGLWLNDSLSRGHSAPCDTFANQGLSEEGEKFDILGVELWVVGAAGG</sequence>
<dbReference type="InterPro" id="IPR006571">
    <property type="entry name" value="TLDc_dom"/>
</dbReference>
<keyword evidence="3" id="KW-0496">Mitochondrion</keyword>
<evidence type="ECO:0000256" key="1">
    <source>
        <dbReference type="ARBA" id="ARBA00004173"/>
    </source>
</evidence>
<evidence type="ECO:0000256" key="3">
    <source>
        <dbReference type="ARBA" id="ARBA00023128"/>
    </source>
</evidence>
<keyword evidence="9" id="KW-1185">Reference proteome</keyword>
<name>A0AAN9V112_9PEZI</name>
<evidence type="ECO:0000259" key="7">
    <source>
        <dbReference type="PROSITE" id="PS51886"/>
    </source>
</evidence>
<evidence type="ECO:0000256" key="6">
    <source>
        <dbReference type="SAM" id="MobiDB-lite"/>
    </source>
</evidence>
<organism evidence="8 9">
    <name type="scientific">Diatrype stigma</name>
    <dbReference type="NCBI Taxonomy" id="117547"/>
    <lineage>
        <taxon>Eukaryota</taxon>
        <taxon>Fungi</taxon>
        <taxon>Dikarya</taxon>
        <taxon>Ascomycota</taxon>
        <taxon>Pezizomycotina</taxon>
        <taxon>Sordariomycetes</taxon>
        <taxon>Xylariomycetidae</taxon>
        <taxon>Xylariales</taxon>
        <taxon>Diatrypaceae</taxon>
        <taxon>Diatrype</taxon>
    </lineage>
</organism>
<dbReference type="GO" id="GO:0005634">
    <property type="term" value="C:nucleus"/>
    <property type="evidence" value="ECO:0007669"/>
    <property type="project" value="TreeGrafter"/>
</dbReference>
<dbReference type="GO" id="GO:0006979">
    <property type="term" value="P:response to oxidative stress"/>
    <property type="evidence" value="ECO:0007669"/>
    <property type="project" value="TreeGrafter"/>
</dbReference>